<reference evidence="2" key="1">
    <citation type="submission" date="2022-04" db="EMBL/GenBank/DDBJ databases">
        <title>Desulfatitalea alkaliphila sp. nov., a novel anaerobic sulfate-reducing bacterium isolated from terrestrial mud volcano, Taman Peninsula, Russia.</title>
        <authorList>
            <person name="Khomyakova M.A."/>
            <person name="Merkel A.Y."/>
            <person name="Slobodkin A.I."/>
        </authorList>
    </citation>
    <scope>NUCLEOTIDE SEQUENCE</scope>
    <source>
        <strain evidence="2">M08but</strain>
    </source>
</reference>
<dbReference type="PANTHER" id="PTHR35271">
    <property type="entry name" value="ABC TRANSPORTER, SUBSTRATE-BINDING LIPOPROTEIN-RELATED"/>
    <property type="match status" value="1"/>
</dbReference>
<name>A0AA41R5J1_9BACT</name>
<keyword evidence="1" id="KW-0732">Signal</keyword>
<dbReference type="RefSeq" id="WP_246913953.1">
    <property type="nucleotide sequence ID" value="NZ_JALJRB010000031.1"/>
</dbReference>
<accession>A0AA41R5J1</accession>
<dbReference type="EMBL" id="JALJRB010000031">
    <property type="protein sequence ID" value="MCJ8502719.1"/>
    <property type="molecule type" value="Genomic_DNA"/>
</dbReference>
<dbReference type="Gene3D" id="3.40.50.2300">
    <property type="match status" value="2"/>
</dbReference>
<protein>
    <recommendedName>
        <fullName evidence="4">ABC transport system substrate-binding protein</fullName>
    </recommendedName>
</protein>
<keyword evidence="3" id="KW-1185">Reference proteome</keyword>
<dbReference type="Proteomes" id="UP001165427">
    <property type="component" value="Unassembled WGS sequence"/>
</dbReference>
<proteinExistence type="predicted"/>
<feature type="signal peptide" evidence="1">
    <location>
        <begin position="1"/>
        <end position="25"/>
    </location>
</feature>
<dbReference type="AlphaFoldDB" id="A0AA41R5J1"/>
<sequence>MNTKRIVLCLICLIVISLTAGQALAAAKVAVISGVSKASAPGIGYDLVYEGINKVFQSAGIVPDYHWVELDSLETPEAKTAAGAAALEKVRANNPDLIITLNDDCIRHIGLQVDDIPVVFAWVFGTPDTLGLPKANVTGVLRRSYAVDIWVMAKSLLNVETVALISKQSNSMAGVKRYLVAGADKLAEATGVRFMDMFLVDTFEEWSGVVNNFPADFIYLADTSRIAKGDKVFSRSEMTRWTVDNAKVPVIAASEGDVEAGALFSIVTSEVGIGENAAEVALKILDGTAPADIPYVSSARGKLVINAATAEKMGVTIPYDILSTAEAIYE</sequence>
<evidence type="ECO:0000313" key="3">
    <source>
        <dbReference type="Proteomes" id="UP001165427"/>
    </source>
</evidence>
<organism evidence="2 3">
    <name type="scientific">Desulfatitalea alkaliphila</name>
    <dbReference type="NCBI Taxonomy" id="2929485"/>
    <lineage>
        <taxon>Bacteria</taxon>
        <taxon>Pseudomonadati</taxon>
        <taxon>Thermodesulfobacteriota</taxon>
        <taxon>Desulfobacteria</taxon>
        <taxon>Desulfobacterales</taxon>
        <taxon>Desulfosarcinaceae</taxon>
        <taxon>Desulfatitalea</taxon>
    </lineage>
</organism>
<evidence type="ECO:0008006" key="4">
    <source>
        <dbReference type="Google" id="ProtNLM"/>
    </source>
</evidence>
<feature type="chain" id="PRO_5041276267" description="ABC transport system substrate-binding protein" evidence="1">
    <location>
        <begin position="26"/>
        <end position="330"/>
    </location>
</feature>
<dbReference type="PANTHER" id="PTHR35271:SF1">
    <property type="entry name" value="ABC TRANSPORTER, SUBSTRATE-BINDING LIPOPROTEIN"/>
    <property type="match status" value="1"/>
</dbReference>
<dbReference type="Pfam" id="PF04392">
    <property type="entry name" value="ABC_sub_bind"/>
    <property type="match status" value="1"/>
</dbReference>
<evidence type="ECO:0000313" key="2">
    <source>
        <dbReference type="EMBL" id="MCJ8502719.1"/>
    </source>
</evidence>
<gene>
    <name evidence="2" type="ORF">MRX98_19240</name>
</gene>
<comment type="caution">
    <text evidence="2">The sequence shown here is derived from an EMBL/GenBank/DDBJ whole genome shotgun (WGS) entry which is preliminary data.</text>
</comment>
<dbReference type="InterPro" id="IPR007487">
    <property type="entry name" value="ABC_transpt-TYRBP-like"/>
</dbReference>
<evidence type="ECO:0000256" key="1">
    <source>
        <dbReference type="SAM" id="SignalP"/>
    </source>
</evidence>